<reference evidence="2 3" key="1">
    <citation type="submission" date="2013-11" db="EMBL/GenBank/DDBJ databases">
        <title>The Genome Sequence of Phytophthora parasitica P1976.</title>
        <authorList>
            <consortium name="The Broad Institute Genomics Platform"/>
            <person name="Russ C."/>
            <person name="Tyler B."/>
            <person name="Panabieres F."/>
            <person name="Shan W."/>
            <person name="Tripathy S."/>
            <person name="Grunwald N."/>
            <person name="Machado M."/>
            <person name="Johnson C.S."/>
            <person name="Walker B."/>
            <person name="Young S."/>
            <person name="Zeng Q."/>
            <person name="Gargeya S."/>
            <person name="Fitzgerald M."/>
            <person name="Haas B."/>
            <person name="Abouelleil A."/>
            <person name="Allen A.W."/>
            <person name="Alvarado L."/>
            <person name="Arachchi H.M."/>
            <person name="Berlin A.M."/>
            <person name="Chapman S.B."/>
            <person name="Gainer-Dewar J."/>
            <person name="Goldberg J."/>
            <person name="Griggs A."/>
            <person name="Gujja S."/>
            <person name="Hansen M."/>
            <person name="Howarth C."/>
            <person name="Imamovic A."/>
            <person name="Ireland A."/>
            <person name="Larimer J."/>
            <person name="McCowan C."/>
            <person name="Murphy C."/>
            <person name="Pearson M."/>
            <person name="Poon T.W."/>
            <person name="Priest M."/>
            <person name="Roberts A."/>
            <person name="Saif S."/>
            <person name="Shea T."/>
            <person name="Sisk P."/>
            <person name="Sykes S."/>
            <person name="Wortman J."/>
            <person name="Nusbaum C."/>
            <person name="Birren B."/>
        </authorList>
    </citation>
    <scope>NUCLEOTIDE SEQUENCE [LARGE SCALE GENOMIC DNA]</scope>
    <source>
        <strain evidence="2 3">P1976</strain>
    </source>
</reference>
<gene>
    <name evidence="2" type="ORF">F444_20486</name>
</gene>
<dbReference type="PANTHER" id="PTHR40866:SF1">
    <property type="entry name" value="BED-TYPE DOMAIN-CONTAINING PROTEIN"/>
    <property type="match status" value="1"/>
</dbReference>
<name>A0A080Z4E9_PHYNI</name>
<sequence length="126" mass="14220">MLARYVRTRDEIKKVDAVFDLIPNTAVHRRIEALLADLRVFNNVTIKLQRDISRGLQRYPSLKPQLNASANVVYSPVFEAAVVKVIKGGSRLSTGERDAIKAFEKAPVTGTKRKSRPSDEQKQEEE</sequence>
<dbReference type="OrthoDB" id="120754at2759"/>
<feature type="region of interest" description="Disordered" evidence="1">
    <location>
        <begin position="103"/>
        <end position="126"/>
    </location>
</feature>
<dbReference type="EMBL" id="ANJA01003757">
    <property type="protein sequence ID" value="ETO61510.1"/>
    <property type="molecule type" value="Genomic_DNA"/>
</dbReference>
<evidence type="ECO:0000256" key="1">
    <source>
        <dbReference type="SAM" id="MobiDB-lite"/>
    </source>
</evidence>
<feature type="compositionally biased region" description="Basic and acidic residues" evidence="1">
    <location>
        <begin position="116"/>
        <end position="126"/>
    </location>
</feature>
<organism evidence="2 3">
    <name type="scientific">Phytophthora nicotianae P1976</name>
    <dbReference type="NCBI Taxonomy" id="1317066"/>
    <lineage>
        <taxon>Eukaryota</taxon>
        <taxon>Sar</taxon>
        <taxon>Stramenopiles</taxon>
        <taxon>Oomycota</taxon>
        <taxon>Peronosporomycetes</taxon>
        <taxon>Peronosporales</taxon>
        <taxon>Peronosporaceae</taxon>
        <taxon>Phytophthora</taxon>
    </lineage>
</organism>
<dbReference type="Proteomes" id="UP000028582">
    <property type="component" value="Unassembled WGS sequence"/>
</dbReference>
<evidence type="ECO:0000313" key="3">
    <source>
        <dbReference type="Proteomes" id="UP000028582"/>
    </source>
</evidence>
<proteinExistence type="predicted"/>
<dbReference type="PANTHER" id="PTHR40866">
    <property type="entry name" value="BED-TYPE DOMAIN-CONTAINING PROTEIN"/>
    <property type="match status" value="1"/>
</dbReference>
<dbReference type="AlphaFoldDB" id="A0A080Z4E9"/>
<accession>A0A080Z4E9</accession>
<evidence type="ECO:0000313" key="2">
    <source>
        <dbReference type="EMBL" id="ETO61510.1"/>
    </source>
</evidence>
<comment type="caution">
    <text evidence="2">The sequence shown here is derived from an EMBL/GenBank/DDBJ whole genome shotgun (WGS) entry which is preliminary data.</text>
</comment>
<protein>
    <submittedName>
        <fullName evidence="2">Uncharacterized protein</fullName>
    </submittedName>
</protein>